<dbReference type="SUPFAM" id="SSF48295">
    <property type="entry name" value="TrpR-like"/>
    <property type="match status" value="1"/>
</dbReference>
<dbReference type="InterPro" id="IPR002686">
    <property type="entry name" value="Transposase_17"/>
</dbReference>
<dbReference type="AlphaFoldDB" id="A0A017RVW1"/>
<dbReference type="Gene3D" id="3.30.70.1290">
    <property type="entry name" value="Transposase IS200-like"/>
    <property type="match status" value="1"/>
</dbReference>
<dbReference type="SUPFAM" id="SSF143422">
    <property type="entry name" value="Transposase IS200-like"/>
    <property type="match status" value="1"/>
</dbReference>
<gene>
    <name evidence="2" type="ORF">Q428_06375</name>
</gene>
<protein>
    <recommendedName>
        <fullName evidence="1">Transposase IS200-like domain-containing protein</fullName>
    </recommendedName>
</protein>
<dbReference type="Proteomes" id="UP000019681">
    <property type="component" value="Unassembled WGS sequence"/>
</dbReference>
<dbReference type="RefSeq" id="WP_035379167.1">
    <property type="nucleotide sequence ID" value="NZ_AZQP01000014.1"/>
</dbReference>
<sequence>MPRVARVKDNYSINYIVVKGTSDAPLFRDENDMVEYLELLKKYKDVYGFKIYAYCIMREYGHFIINPCGADISNIMSSINIGYSGKYNRKYNRHGHVFYERFRSKIVKDDLELKALTLYIHNSPSQLETYEEHPEKYEYSSLGLYIGARDDFDLVDKEFVMEFIGESTKARKKYLELVSQYDAEKIIQEMETFSKISNERYYAKEASVQINIEDILDFISNHTGVSRLRLHSKYIKESKDIRAITAFILKNYYHLKNDEICKILGDISSSKVSKMFLEGLKLVEENKEYNYLVEELRKKFII</sequence>
<dbReference type="PANTHER" id="PTHR34322:SF2">
    <property type="entry name" value="TRANSPOSASE IS200-LIKE DOMAIN-CONTAINING PROTEIN"/>
    <property type="match status" value="1"/>
</dbReference>
<dbReference type="InterPro" id="IPR036515">
    <property type="entry name" value="Transposase_17_sf"/>
</dbReference>
<dbReference type="PANTHER" id="PTHR34322">
    <property type="entry name" value="TRANSPOSASE, Y1_TNP DOMAIN-CONTAINING"/>
    <property type="match status" value="1"/>
</dbReference>
<dbReference type="SMART" id="SM01321">
    <property type="entry name" value="Y1_Tnp"/>
    <property type="match status" value="1"/>
</dbReference>
<organism evidence="2 3">
    <name type="scientific">Fervidicella metallireducens AeB</name>
    <dbReference type="NCBI Taxonomy" id="1403537"/>
    <lineage>
        <taxon>Bacteria</taxon>
        <taxon>Bacillati</taxon>
        <taxon>Bacillota</taxon>
        <taxon>Clostridia</taxon>
        <taxon>Eubacteriales</taxon>
        <taxon>Clostridiaceae</taxon>
        <taxon>Fervidicella</taxon>
    </lineage>
</organism>
<evidence type="ECO:0000313" key="3">
    <source>
        <dbReference type="Proteomes" id="UP000019681"/>
    </source>
</evidence>
<evidence type="ECO:0000313" key="2">
    <source>
        <dbReference type="EMBL" id="EYE88751.1"/>
    </source>
</evidence>
<dbReference type="GO" id="GO:0043565">
    <property type="term" value="F:sequence-specific DNA binding"/>
    <property type="evidence" value="ECO:0007669"/>
    <property type="project" value="InterPro"/>
</dbReference>
<keyword evidence="3" id="KW-1185">Reference proteome</keyword>
<accession>A0A017RVW1</accession>
<evidence type="ECO:0000259" key="1">
    <source>
        <dbReference type="SMART" id="SM01321"/>
    </source>
</evidence>
<dbReference type="STRING" id="1403537.Q428_06375"/>
<dbReference type="GO" id="GO:0006313">
    <property type="term" value="P:DNA transposition"/>
    <property type="evidence" value="ECO:0007669"/>
    <property type="project" value="InterPro"/>
</dbReference>
<dbReference type="InterPro" id="IPR010921">
    <property type="entry name" value="Trp_repressor/repl_initiator"/>
</dbReference>
<dbReference type="OrthoDB" id="9788881at2"/>
<dbReference type="Gene3D" id="1.10.1750.10">
    <property type="match status" value="1"/>
</dbReference>
<reference evidence="2 3" key="1">
    <citation type="journal article" date="2014" name="Genome Announc.">
        <title>Draft Genome Sequence of Fervidicella metallireducens Strain AeBT, an Iron-Reducing Thermoanaerobe from the Great Artesian Basin.</title>
        <authorList>
            <person name="Patel B.K."/>
        </authorList>
    </citation>
    <scope>NUCLEOTIDE SEQUENCE [LARGE SCALE GENOMIC DNA]</scope>
    <source>
        <strain evidence="2 3">AeB</strain>
    </source>
</reference>
<dbReference type="GO" id="GO:0004803">
    <property type="term" value="F:transposase activity"/>
    <property type="evidence" value="ECO:0007669"/>
    <property type="project" value="InterPro"/>
</dbReference>
<proteinExistence type="predicted"/>
<feature type="domain" description="Transposase IS200-like" evidence="1">
    <location>
        <begin position="10"/>
        <end position="123"/>
    </location>
</feature>
<dbReference type="Pfam" id="PF01797">
    <property type="entry name" value="Y1_Tnp"/>
    <property type="match status" value="1"/>
</dbReference>
<dbReference type="EMBL" id="AZQP01000014">
    <property type="protein sequence ID" value="EYE88751.1"/>
    <property type="molecule type" value="Genomic_DNA"/>
</dbReference>
<name>A0A017RVW1_9CLOT</name>
<comment type="caution">
    <text evidence="2">The sequence shown here is derived from an EMBL/GenBank/DDBJ whole genome shotgun (WGS) entry which is preliminary data.</text>
</comment>